<evidence type="ECO:0000256" key="1">
    <source>
        <dbReference type="ARBA" id="ARBA00022801"/>
    </source>
</evidence>
<reference evidence="3 4" key="1">
    <citation type="submission" date="2023-04" db="EMBL/GenBank/DDBJ databases">
        <title>A long-awaited taxogenomic arrangement of the family Halomonadaceae.</title>
        <authorList>
            <person name="De La Haba R."/>
            <person name="Chuvochina M."/>
            <person name="Wittouck S."/>
            <person name="Arahal D.R."/>
            <person name="Sanchez-Porro C."/>
            <person name="Hugenholtz P."/>
            <person name="Ventosa A."/>
        </authorList>
    </citation>
    <scope>NUCLEOTIDE SEQUENCE [LARGE SCALE GENOMIC DNA]</scope>
    <source>
        <strain evidence="3 4">DSM 17332</strain>
    </source>
</reference>
<keyword evidence="4" id="KW-1185">Reference proteome</keyword>
<dbReference type="RefSeq" id="WP_309637004.1">
    <property type="nucleotide sequence ID" value="NZ_JARWAL010000009.1"/>
</dbReference>
<dbReference type="EMBL" id="JARWAL010000009">
    <property type="protein sequence ID" value="MDR5893389.1"/>
    <property type="molecule type" value="Genomic_DNA"/>
</dbReference>
<dbReference type="SUPFAM" id="SSF53474">
    <property type="entry name" value="alpha/beta-Hydrolases"/>
    <property type="match status" value="1"/>
</dbReference>
<dbReference type="InterPro" id="IPR049492">
    <property type="entry name" value="BD-FAE-like_dom"/>
</dbReference>
<dbReference type="Pfam" id="PF20434">
    <property type="entry name" value="BD-FAE"/>
    <property type="match status" value="1"/>
</dbReference>
<dbReference type="Proteomes" id="UP001252270">
    <property type="component" value="Unassembled WGS sequence"/>
</dbReference>
<protein>
    <submittedName>
        <fullName evidence="3">Alpha/beta hydrolase</fullName>
    </submittedName>
</protein>
<dbReference type="InterPro" id="IPR029058">
    <property type="entry name" value="AB_hydrolase_fold"/>
</dbReference>
<dbReference type="GO" id="GO:0016787">
    <property type="term" value="F:hydrolase activity"/>
    <property type="evidence" value="ECO:0007669"/>
    <property type="project" value="UniProtKB-KW"/>
</dbReference>
<gene>
    <name evidence="3" type="ORF">QC820_11260</name>
</gene>
<proteinExistence type="predicted"/>
<name>A0ABU1GMY6_9GAMM</name>
<keyword evidence="1 3" id="KW-0378">Hydrolase</keyword>
<feature type="domain" description="BD-FAE-like" evidence="2">
    <location>
        <begin position="96"/>
        <end position="280"/>
    </location>
</feature>
<accession>A0ABU1GMY6</accession>
<evidence type="ECO:0000259" key="2">
    <source>
        <dbReference type="Pfam" id="PF20434"/>
    </source>
</evidence>
<dbReference type="Gene3D" id="3.40.50.1820">
    <property type="entry name" value="alpha/beta hydrolase"/>
    <property type="match status" value="1"/>
</dbReference>
<comment type="caution">
    <text evidence="3">The sequence shown here is derived from an EMBL/GenBank/DDBJ whole genome shotgun (WGS) entry which is preliminary data.</text>
</comment>
<sequence>MRWSKGRSPRLRRGLWLPALALAALLLGGCGAAHLDSRLAPIAADPPAADAAPATLSFQALPAMPYTPDGWPQTLNARVLLPDSAASGAEADAALRPAALLVHGGGWQNRSPRDMEPIAEQLASRGFVTVNIEHRFAPAHQFPAQLHDLQQAMAWLHANAEAWRVDTERVVGVGFSSGAHLVSLLALAGAEGALAEPHGGDHARLAAVVAGGIPSDLFKFPDGRLVVEFLGGTRAEVPEQYALASPARQINGAPPPFFLFHGTWDRLVPLDHSTDFQAALVESGGEAELYLQRGRGHFLSFLTRGGAIDAGIDFLERQVKGTER</sequence>
<dbReference type="InterPro" id="IPR050300">
    <property type="entry name" value="GDXG_lipolytic_enzyme"/>
</dbReference>
<dbReference type="PANTHER" id="PTHR48081">
    <property type="entry name" value="AB HYDROLASE SUPERFAMILY PROTEIN C4A8.06C"/>
    <property type="match status" value="1"/>
</dbReference>
<organism evidence="3 4">
    <name type="scientific">Halomonas mongoliensis</name>
    <dbReference type="NCBI Taxonomy" id="321265"/>
    <lineage>
        <taxon>Bacteria</taxon>
        <taxon>Pseudomonadati</taxon>
        <taxon>Pseudomonadota</taxon>
        <taxon>Gammaproteobacteria</taxon>
        <taxon>Oceanospirillales</taxon>
        <taxon>Halomonadaceae</taxon>
        <taxon>Halomonas</taxon>
    </lineage>
</organism>
<dbReference type="PROSITE" id="PS51257">
    <property type="entry name" value="PROKAR_LIPOPROTEIN"/>
    <property type="match status" value="1"/>
</dbReference>
<evidence type="ECO:0000313" key="4">
    <source>
        <dbReference type="Proteomes" id="UP001252270"/>
    </source>
</evidence>
<dbReference type="PANTHER" id="PTHR48081:SF13">
    <property type="entry name" value="ALPHA_BETA HYDROLASE"/>
    <property type="match status" value="1"/>
</dbReference>
<evidence type="ECO:0000313" key="3">
    <source>
        <dbReference type="EMBL" id="MDR5893389.1"/>
    </source>
</evidence>